<dbReference type="Proteomes" id="UP001501725">
    <property type="component" value="Unassembled WGS sequence"/>
</dbReference>
<feature type="domain" description="HD" evidence="2">
    <location>
        <begin position="40"/>
        <end position="132"/>
    </location>
</feature>
<dbReference type="CDD" id="cd00077">
    <property type="entry name" value="HDc"/>
    <property type="match status" value="1"/>
</dbReference>
<dbReference type="SUPFAM" id="SSF109604">
    <property type="entry name" value="HD-domain/PDEase-like"/>
    <property type="match status" value="1"/>
</dbReference>
<dbReference type="InterPro" id="IPR003607">
    <property type="entry name" value="HD/PDEase_dom"/>
</dbReference>
<dbReference type="PANTHER" id="PTHR47545">
    <property type="entry name" value="MULTIFUNCTIONAL CCA PROTEIN"/>
    <property type="match status" value="1"/>
</dbReference>
<dbReference type="InterPro" id="IPR050124">
    <property type="entry name" value="tRNA_CCA-adding_enzyme"/>
</dbReference>
<protein>
    <submittedName>
        <fullName evidence="3">AAA family ATPase</fullName>
    </submittedName>
</protein>
<evidence type="ECO:0000313" key="4">
    <source>
        <dbReference type="Proteomes" id="UP001501725"/>
    </source>
</evidence>
<dbReference type="PANTHER" id="PTHR47545:SF1">
    <property type="entry name" value="MULTIFUNCTIONAL CCA PROTEIN"/>
    <property type="match status" value="1"/>
</dbReference>
<proteinExistence type="predicted"/>
<dbReference type="RefSeq" id="WP_345253835.1">
    <property type="nucleotide sequence ID" value="NZ_BAABGY010000004.1"/>
</dbReference>
<keyword evidence="1" id="KW-0547">Nucleotide-binding</keyword>
<gene>
    <name evidence="3" type="ORF">GCM10023184_09730</name>
</gene>
<dbReference type="EMBL" id="BAABGY010000004">
    <property type="protein sequence ID" value="GAA4323098.1"/>
    <property type="molecule type" value="Genomic_DNA"/>
</dbReference>
<dbReference type="InterPro" id="IPR027417">
    <property type="entry name" value="P-loop_NTPase"/>
</dbReference>
<dbReference type="InterPro" id="IPR006674">
    <property type="entry name" value="HD_domain"/>
</dbReference>
<dbReference type="Gene3D" id="3.40.50.300">
    <property type="entry name" value="P-loop containing nucleotide triphosphate hydrolases"/>
    <property type="match status" value="1"/>
</dbReference>
<dbReference type="Pfam" id="PF13671">
    <property type="entry name" value="AAA_33"/>
    <property type="match status" value="1"/>
</dbReference>
<reference evidence="4" key="1">
    <citation type="journal article" date="2019" name="Int. J. Syst. Evol. Microbiol.">
        <title>The Global Catalogue of Microorganisms (GCM) 10K type strain sequencing project: providing services to taxonomists for standard genome sequencing and annotation.</title>
        <authorList>
            <consortium name="The Broad Institute Genomics Platform"/>
            <consortium name="The Broad Institute Genome Sequencing Center for Infectious Disease"/>
            <person name="Wu L."/>
            <person name="Ma J."/>
        </authorList>
    </citation>
    <scope>NUCLEOTIDE SEQUENCE [LARGE SCALE GENOMIC DNA]</scope>
    <source>
        <strain evidence="4">JCM 17919</strain>
    </source>
</reference>
<dbReference type="Pfam" id="PF01966">
    <property type="entry name" value="HD"/>
    <property type="match status" value="1"/>
</dbReference>
<evidence type="ECO:0000256" key="1">
    <source>
        <dbReference type="ARBA" id="ARBA00022741"/>
    </source>
</evidence>
<evidence type="ECO:0000259" key="2">
    <source>
        <dbReference type="Pfam" id="PF01966"/>
    </source>
</evidence>
<evidence type="ECO:0000313" key="3">
    <source>
        <dbReference type="EMBL" id="GAA4323098.1"/>
    </source>
</evidence>
<sequence length="370" mass="41510">MWTLTDNKDWAAVRRSFSWVRDMEGVPQDPVHHAEGDVAVHTRLVLEALETLPEYRLLGAQERETLWAAALLHDVEKRSTTVIEPDGRVTAQGHARKGALTARSLLYLDQPAPFALREAVVNLVRYHGLPLWAIDKPDPAKAVIGACLVADTRLLSLLARADALGRQCADREDLLYRIGLFDALCQEHDCWGRPYAFATPHARFQYFRKEEAYPGFVPFDEFGSTVVLMSGLPGAGKDTHIARHYRDWPVVSLDDIRRAMKVSPTDKTGNGHAIQAAKEAARSYLRAGRNFVWNATNITRNLRGQLVDLCVTYKAYVRIDYVEVPYVELLAQNAGREAVVPAAAIDRLVQRLEVPAPEEAHEVHYFARNA</sequence>
<dbReference type="Gene3D" id="1.10.3090.10">
    <property type="entry name" value="cca-adding enzyme, domain 2"/>
    <property type="match status" value="1"/>
</dbReference>
<comment type="caution">
    <text evidence="3">The sequence shown here is derived from an EMBL/GenBank/DDBJ whole genome shotgun (WGS) entry which is preliminary data.</text>
</comment>
<accession>A0ABP8GF06</accession>
<organism evidence="3 4">
    <name type="scientific">Flaviaesturariibacter amylovorans</name>
    <dbReference type="NCBI Taxonomy" id="1084520"/>
    <lineage>
        <taxon>Bacteria</taxon>
        <taxon>Pseudomonadati</taxon>
        <taxon>Bacteroidota</taxon>
        <taxon>Chitinophagia</taxon>
        <taxon>Chitinophagales</taxon>
        <taxon>Chitinophagaceae</taxon>
        <taxon>Flaviaestuariibacter</taxon>
    </lineage>
</organism>
<name>A0ABP8GF06_9BACT</name>
<dbReference type="SUPFAM" id="SSF52540">
    <property type="entry name" value="P-loop containing nucleoside triphosphate hydrolases"/>
    <property type="match status" value="1"/>
</dbReference>
<keyword evidence="4" id="KW-1185">Reference proteome</keyword>